<evidence type="ECO:0000313" key="5">
    <source>
        <dbReference type="Proteomes" id="UP001153069"/>
    </source>
</evidence>
<dbReference type="Proteomes" id="UP001153069">
    <property type="component" value="Unassembled WGS sequence"/>
</dbReference>
<dbReference type="EMBL" id="CAICTM010000165">
    <property type="protein sequence ID" value="CAB9503462.1"/>
    <property type="molecule type" value="Genomic_DNA"/>
</dbReference>
<evidence type="ECO:0000256" key="1">
    <source>
        <dbReference type="SAM" id="MobiDB-lite"/>
    </source>
</evidence>
<comment type="caution">
    <text evidence="4">The sequence shown here is derived from an EMBL/GenBank/DDBJ whole genome shotgun (WGS) entry which is preliminary data.</text>
</comment>
<dbReference type="PANTHER" id="PTHR13802:SF52">
    <property type="entry name" value="MUCIN-4"/>
    <property type="match status" value="1"/>
</dbReference>
<dbReference type="AlphaFoldDB" id="A0A9N8DHV6"/>
<protein>
    <submittedName>
        <fullName evidence="4">RHS Repeat</fullName>
    </submittedName>
</protein>
<dbReference type="OrthoDB" id="6051552at2759"/>
<feature type="region of interest" description="Disordered" evidence="1">
    <location>
        <begin position="449"/>
        <end position="473"/>
    </location>
</feature>
<keyword evidence="5" id="KW-1185">Reference proteome</keyword>
<feature type="compositionally biased region" description="Basic residues" evidence="1">
    <location>
        <begin position="249"/>
        <end position="278"/>
    </location>
</feature>
<feature type="compositionally biased region" description="Basic and acidic residues" evidence="1">
    <location>
        <begin position="155"/>
        <end position="193"/>
    </location>
</feature>
<evidence type="ECO:0000313" key="4">
    <source>
        <dbReference type="EMBL" id="CAB9503462.1"/>
    </source>
</evidence>
<dbReference type="Pfam" id="PF00094">
    <property type="entry name" value="VWD"/>
    <property type="match status" value="1"/>
</dbReference>
<evidence type="ECO:0000256" key="2">
    <source>
        <dbReference type="SAM" id="SignalP"/>
    </source>
</evidence>
<feature type="domain" description="VWFD" evidence="3">
    <location>
        <begin position="296"/>
        <end position="489"/>
    </location>
</feature>
<feature type="signal peptide" evidence="2">
    <location>
        <begin position="1"/>
        <end position="20"/>
    </location>
</feature>
<name>A0A9N8DHV6_9STRA</name>
<feature type="region of interest" description="Disordered" evidence="1">
    <location>
        <begin position="148"/>
        <end position="231"/>
    </location>
</feature>
<accession>A0A9N8DHV6</accession>
<feature type="chain" id="PRO_5040494536" evidence="2">
    <location>
        <begin position="21"/>
        <end position="676"/>
    </location>
</feature>
<dbReference type="SMART" id="SM00216">
    <property type="entry name" value="VWD"/>
    <property type="match status" value="1"/>
</dbReference>
<evidence type="ECO:0000259" key="3">
    <source>
        <dbReference type="PROSITE" id="PS51233"/>
    </source>
</evidence>
<gene>
    <name evidence="4" type="ORF">SEMRO_166_G074240.1</name>
</gene>
<proteinExistence type="predicted"/>
<dbReference type="PROSITE" id="PS51233">
    <property type="entry name" value="VWFD"/>
    <property type="match status" value="1"/>
</dbReference>
<dbReference type="InterPro" id="IPR051495">
    <property type="entry name" value="Epithelial_Barrier/Signaling"/>
</dbReference>
<organism evidence="4 5">
    <name type="scientific">Seminavis robusta</name>
    <dbReference type="NCBI Taxonomy" id="568900"/>
    <lineage>
        <taxon>Eukaryota</taxon>
        <taxon>Sar</taxon>
        <taxon>Stramenopiles</taxon>
        <taxon>Ochrophyta</taxon>
        <taxon>Bacillariophyta</taxon>
        <taxon>Bacillariophyceae</taxon>
        <taxon>Bacillariophycidae</taxon>
        <taxon>Naviculales</taxon>
        <taxon>Naviculaceae</taxon>
        <taxon>Seminavis</taxon>
    </lineage>
</organism>
<reference evidence="4" key="1">
    <citation type="submission" date="2020-06" db="EMBL/GenBank/DDBJ databases">
        <authorList>
            <consortium name="Plant Systems Biology data submission"/>
        </authorList>
    </citation>
    <scope>NUCLEOTIDE SEQUENCE</scope>
    <source>
        <strain evidence="4">D6</strain>
    </source>
</reference>
<feature type="region of interest" description="Disordered" evidence="1">
    <location>
        <begin position="249"/>
        <end position="280"/>
    </location>
</feature>
<dbReference type="InterPro" id="IPR001846">
    <property type="entry name" value="VWF_type-D"/>
</dbReference>
<sequence length="676" mass="75839">MKFIPLFFGVAATTIAPAFSYSFLRGDSEKHDVASLFDEIEDLKSEFQGHRNLGTPFENSCNALQVEINGCKNDIACLKGKLPAAKEKVKAKRKECKPKTQATRQAQKQWVNKREACKKFSNKTTSFDIEYERLTKVWNDLKDERNQCQQKWNAKRQEANKAPKNSEKQKQLKKQQGDLLKKRDDLTTKRNDAQKAQQNYKKNVRDPKFKECRDNRDDNQKTFVANREASKPCERELRKAANLKERLKTRIANKQAIRKSRRAARRKRKRQKNRRKKSKVEVEKELVAGQCVADHYCATIRGDPHITTYDGLRFDCQGEGEFVLAKTIDSDNTFEVQGRFKSTGKSKMVTITQGISITTGVEGEPDLDVYTEEVDGTCVLMYYVDGNATDFSEPVPGISFEDSETDYIFYTGSGIMYSVSAKDGKFGCVLNSKLCLPRSLVDDEDIVGLLGTPDGSPDNDWTTPSGAERNQDDIGKPMGYAYCTTDWCVRNAEDSIFGYLEGTSHADYFNCDAPYDADATSALELDPPAECEECCTALKATDPIQYSECLEECSNAPTGEGVEQCVIDIEDAAALKDSEKKCKDPVIPDETDRSGGDTCATDTRPCPDGTVLSRVGPNCQRWRFGEWQVVPLKYGRVPCPIQAVQWKGGDYSRSQDLPRGIQGSIGAEDLQELCPC</sequence>
<keyword evidence="2" id="KW-0732">Signal</keyword>
<feature type="compositionally biased region" description="Basic and acidic residues" evidence="1">
    <location>
        <begin position="203"/>
        <end position="220"/>
    </location>
</feature>
<dbReference type="PANTHER" id="PTHR13802">
    <property type="entry name" value="MUCIN 4-RELATED"/>
    <property type="match status" value="1"/>
</dbReference>